<sequence length="170" mass="19656">MHRNDRGDIDAFIRACILFFLPFLLRKLSFFSVVFMETFQDIFRNIHILQIEPITASAKTDTKEEPNTEDKEATTKPISTSLTPAEADVDVLKKRAERFGQVLSSSLSKVDEDERIRKRKERFGEITTATNNTPKIAKITVNANPADQPYNEEFFKLLGRRMDWKEQTKV</sequence>
<feature type="region of interest" description="Disordered" evidence="1">
    <location>
        <begin position="59"/>
        <end position="82"/>
    </location>
</feature>
<feature type="transmembrane region" description="Helical" evidence="2">
    <location>
        <begin position="12"/>
        <end position="36"/>
    </location>
</feature>
<evidence type="ECO:0000313" key="3">
    <source>
        <dbReference type="EMBL" id="WAQ93682.1"/>
    </source>
</evidence>
<keyword evidence="2" id="KW-0812">Transmembrane</keyword>
<keyword evidence="4" id="KW-1185">Reference proteome</keyword>
<evidence type="ECO:0000313" key="4">
    <source>
        <dbReference type="Proteomes" id="UP001164746"/>
    </source>
</evidence>
<proteinExistence type="predicted"/>
<dbReference type="EMBL" id="CP111012">
    <property type="protein sequence ID" value="WAQ93682.1"/>
    <property type="molecule type" value="Genomic_DNA"/>
</dbReference>
<accession>A0ABY7D7N2</accession>
<evidence type="ECO:0000256" key="1">
    <source>
        <dbReference type="SAM" id="MobiDB-lite"/>
    </source>
</evidence>
<reference evidence="3" key="1">
    <citation type="submission" date="2022-11" db="EMBL/GenBank/DDBJ databases">
        <title>Centuries of genome instability and evolution in soft-shell clam transmissible cancer (bioRxiv).</title>
        <authorList>
            <person name="Hart S.F.M."/>
            <person name="Yonemitsu M.A."/>
            <person name="Giersch R.M."/>
            <person name="Beal B.F."/>
            <person name="Arriagada G."/>
            <person name="Davis B.W."/>
            <person name="Ostrander E.A."/>
            <person name="Goff S.P."/>
            <person name="Metzger M.J."/>
        </authorList>
    </citation>
    <scope>NUCLEOTIDE SEQUENCE</scope>
    <source>
        <strain evidence="3">MELC-2E11</strain>
        <tissue evidence="3">Siphon/mantle</tissue>
    </source>
</reference>
<dbReference type="Proteomes" id="UP001164746">
    <property type="component" value="Chromosome 1"/>
</dbReference>
<keyword evidence="2" id="KW-0472">Membrane</keyword>
<evidence type="ECO:0000256" key="2">
    <source>
        <dbReference type="SAM" id="Phobius"/>
    </source>
</evidence>
<evidence type="ECO:0008006" key="5">
    <source>
        <dbReference type="Google" id="ProtNLM"/>
    </source>
</evidence>
<organism evidence="3 4">
    <name type="scientific">Mya arenaria</name>
    <name type="common">Soft-shell clam</name>
    <dbReference type="NCBI Taxonomy" id="6604"/>
    <lineage>
        <taxon>Eukaryota</taxon>
        <taxon>Metazoa</taxon>
        <taxon>Spiralia</taxon>
        <taxon>Lophotrochozoa</taxon>
        <taxon>Mollusca</taxon>
        <taxon>Bivalvia</taxon>
        <taxon>Autobranchia</taxon>
        <taxon>Heteroconchia</taxon>
        <taxon>Euheterodonta</taxon>
        <taxon>Imparidentia</taxon>
        <taxon>Neoheterodontei</taxon>
        <taxon>Myida</taxon>
        <taxon>Myoidea</taxon>
        <taxon>Myidae</taxon>
        <taxon>Mya</taxon>
    </lineage>
</organism>
<feature type="compositionally biased region" description="Basic and acidic residues" evidence="1">
    <location>
        <begin position="60"/>
        <end position="74"/>
    </location>
</feature>
<protein>
    <recommendedName>
        <fullName evidence="5">THO1-MOS11 C-terminal domain-containing protein</fullName>
    </recommendedName>
</protein>
<name>A0ABY7D7N2_MYAAR</name>
<keyword evidence="2" id="KW-1133">Transmembrane helix</keyword>
<gene>
    <name evidence="3" type="ORF">MAR_006153</name>
</gene>